<dbReference type="VEuPathDB" id="FungiDB:TAPDE_004922"/>
<dbReference type="eggNOG" id="KOG0151">
    <property type="taxonomic scope" value="Eukaryota"/>
</dbReference>
<feature type="compositionally biased region" description="Basic and acidic residues" evidence="2">
    <location>
        <begin position="40"/>
        <end position="58"/>
    </location>
</feature>
<evidence type="ECO:0000256" key="2">
    <source>
        <dbReference type="SAM" id="MobiDB-lite"/>
    </source>
</evidence>
<dbReference type="Gene3D" id="1.25.40.90">
    <property type="match status" value="1"/>
</dbReference>
<feature type="region of interest" description="Disordered" evidence="2">
    <location>
        <begin position="511"/>
        <end position="575"/>
    </location>
</feature>
<dbReference type="InterPro" id="IPR008942">
    <property type="entry name" value="ENTH_VHS"/>
</dbReference>
<evidence type="ECO:0000259" key="3">
    <source>
        <dbReference type="PROSITE" id="PS51391"/>
    </source>
</evidence>
<feature type="region of interest" description="Disordered" evidence="2">
    <location>
        <begin position="380"/>
        <end position="420"/>
    </location>
</feature>
<organism evidence="4 5">
    <name type="scientific">Taphrina deformans (strain PYCC 5710 / ATCC 11124 / CBS 356.35 / IMI 108563 / JCM 9778 / NBRC 8474)</name>
    <name type="common">Peach leaf curl fungus</name>
    <name type="synonym">Lalaria deformans</name>
    <dbReference type="NCBI Taxonomy" id="1097556"/>
    <lineage>
        <taxon>Eukaryota</taxon>
        <taxon>Fungi</taxon>
        <taxon>Dikarya</taxon>
        <taxon>Ascomycota</taxon>
        <taxon>Taphrinomycotina</taxon>
        <taxon>Taphrinomycetes</taxon>
        <taxon>Taphrinales</taxon>
        <taxon>Taphrinaceae</taxon>
        <taxon>Taphrina</taxon>
    </lineage>
</organism>
<feature type="region of interest" description="Disordered" evidence="2">
    <location>
        <begin position="1"/>
        <end position="208"/>
    </location>
</feature>
<evidence type="ECO:0000313" key="5">
    <source>
        <dbReference type="Proteomes" id="UP000013776"/>
    </source>
</evidence>
<name>R4XFK4_TAPDE</name>
<sequence length="575" mass="64253">MSEFSENKKVLPFGLKDTKAGSQLNPHKITAFEVAPTRKTAFEKSREEAQRKAEREAAETAAALQDFEAEYGAEEDTKSRDSSNQNEAPRPSRETSHGRDVKKRQRFEPEQRRKRGNDDDESGMDSETEERERRRIKLKSGSHFLDELKQTNRRTGRPVYQDRNYQANSHAPAPRSDSNVRPPLARQDSAKSVQETKAAVNEAEDESGDDVDYYRTKISSMHVDEPLNRIHQAKLKFLLDTTTARRGSIARVTAFAMTHASSIDEISTKICDSVAEPGNDWKICVARLWCISDILHNSWIPIPNVWKYRNAFEERLEAVLKSMRQLGDSIESRIRCENYRRLVEGVLQVWSTWICFSNGFVDKLYDAFDDTPEETEEVVEAPKEAKKSRGWKTIGTTTTEDPSATGDATHNNEPEAEPSAAVELDGEAIDLDGEAVDLDGQEIDLDDIPQGRQITQGSETVKTYISEPIQTSRGSPPMSATATTTATVPTNTSVSAAPKIKMSFGKFSIPKRDVATKKPEPESHSPRDDLDEYEQLAGETSANQPDQAEVSLTQEANKNGTDSSPTHLLPQGIYA</sequence>
<evidence type="ECO:0000256" key="1">
    <source>
        <dbReference type="ARBA" id="ARBA00022884"/>
    </source>
</evidence>
<dbReference type="Proteomes" id="UP000013776">
    <property type="component" value="Unassembled WGS sequence"/>
</dbReference>
<dbReference type="PROSITE" id="PS51391">
    <property type="entry name" value="CID"/>
    <property type="match status" value="1"/>
</dbReference>
<feature type="compositionally biased region" description="Basic and acidic residues" evidence="2">
    <location>
        <begin position="511"/>
        <end position="528"/>
    </location>
</feature>
<gene>
    <name evidence="4" type="ORF">TAPDE_004922</name>
</gene>
<dbReference type="OrthoDB" id="377209at2759"/>
<dbReference type="InterPro" id="IPR051485">
    <property type="entry name" value="SR-CTD_assoc_factor"/>
</dbReference>
<dbReference type="GO" id="GO:0005634">
    <property type="term" value="C:nucleus"/>
    <property type="evidence" value="ECO:0007669"/>
    <property type="project" value="TreeGrafter"/>
</dbReference>
<comment type="caution">
    <text evidence="4">The sequence shown here is derived from an EMBL/GenBank/DDBJ whole genome shotgun (WGS) entry which is preliminary data.</text>
</comment>
<feature type="compositionally biased region" description="Polar residues" evidence="2">
    <location>
        <begin position="394"/>
        <end position="411"/>
    </location>
</feature>
<keyword evidence="1" id="KW-0694">RNA-binding</keyword>
<dbReference type="PANTHER" id="PTHR23140:SF0">
    <property type="entry name" value="U2 SNRNP-ASSOCIATED SURP MOTIF-CONTAINING PROTEIN"/>
    <property type="match status" value="1"/>
</dbReference>
<evidence type="ECO:0000313" key="4">
    <source>
        <dbReference type="EMBL" id="CCG84458.1"/>
    </source>
</evidence>
<reference evidence="4 5" key="1">
    <citation type="journal article" date="2013" name="MBio">
        <title>Genome sequencing of the plant pathogen Taphrina deformans, the causal agent of peach leaf curl.</title>
        <authorList>
            <person name="Cisse O.H."/>
            <person name="Almeida J.M.G.C.F."/>
            <person name="Fonseca A."/>
            <person name="Kumar A.A."/>
            <person name="Salojaervi J."/>
            <person name="Overmyer K."/>
            <person name="Hauser P.M."/>
            <person name="Pagni M."/>
        </authorList>
    </citation>
    <scope>NUCLEOTIDE SEQUENCE [LARGE SCALE GENOMIC DNA]</scope>
    <source>
        <strain evidence="5">PYCC 5710 / ATCC 11124 / CBS 356.35 / IMI 108563 / JCM 9778 / NBRC 8474</strain>
    </source>
</reference>
<feature type="compositionally biased region" description="Acidic residues" evidence="2">
    <location>
        <begin position="118"/>
        <end position="129"/>
    </location>
</feature>
<feature type="compositionally biased region" description="Polar residues" evidence="2">
    <location>
        <begin position="538"/>
        <end position="566"/>
    </location>
</feature>
<dbReference type="EMBL" id="CAHR02000244">
    <property type="protein sequence ID" value="CCG84458.1"/>
    <property type="molecule type" value="Genomic_DNA"/>
</dbReference>
<protein>
    <recommendedName>
        <fullName evidence="3">CID domain-containing protein</fullName>
    </recommendedName>
</protein>
<feature type="region of interest" description="Disordered" evidence="2">
    <location>
        <begin position="467"/>
        <end position="487"/>
    </location>
</feature>
<accession>R4XFK4</accession>
<proteinExistence type="predicted"/>
<dbReference type="PANTHER" id="PTHR23140">
    <property type="entry name" value="RNA PROCESSING PROTEIN LD23810P"/>
    <property type="match status" value="1"/>
</dbReference>
<keyword evidence="5" id="KW-1185">Reference proteome</keyword>
<dbReference type="STRING" id="1097556.R4XFK4"/>
<dbReference type="GO" id="GO:0003723">
    <property type="term" value="F:RNA binding"/>
    <property type="evidence" value="ECO:0007669"/>
    <property type="project" value="UniProtKB-KW"/>
</dbReference>
<feature type="compositionally biased region" description="Basic and acidic residues" evidence="2">
    <location>
        <begin position="90"/>
        <end position="99"/>
    </location>
</feature>
<feature type="domain" description="CID" evidence="3">
    <location>
        <begin position="206"/>
        <end position="372"/>
    </location>
</feature>
<feature type="compositionally biased region" description="Low complexity" evidence="2">
    <location>
        <begin position="475"/>
        <end position="487"/>
    </location>
</feature>
<dbReference type="InterPro" id="IPR006569">
    <property type="entry name" value="CID_dom"/>
</dbReference>
<dbReference type="AlphaFoldDB" id="R4XFK4"/>